<dbReference type="Gene3D" id="2.30.110.10">
    <property type="entry name" value="Electron Transport, Fmn-binding Protein, Chain A"/>
    <property type="match status" value="1"/>
</dbReference>
<evidence type="ECO:0000313" key="4">
    <source>
        <dbReference type="EMBL" id="MDT7517909.1"/>
    </source>
</evidence>
<dbReference type="PANTHER" id="PTHR30466:SF11">
    <property type="entry name" value="FLAVIN-DEPENDENT MONOOXYGENASE, REDUCTASE SUBUNIT HSAB"/>
    <property type="match status" value="1"/>
</dbReference>
<keyword evidence="5" id="KW-1185">Reference proteome</keyword>
<feature type="domain" description="Flavin reductase like" evidence="3">
    <location>
        <begin position="27"/>
        <end position="170"/>
    </location>
</feature>
<dbReference type="GO" id="GO:0016491">
    <property type="term" value="F:oxidoreductase activity"/>
    <property type="evidence" value="ECO:0007669"/>
    <property type="project" value="UniProtKB-KW"/>
</dbReference>
<evidence type="ECO:0000256" key="2">
    <source>
        <dbReference type="ARBA" id="ARBA00023002"/>
    </source>
</evidence>
<dbReference type="InterPro" id="IPR002563">
    <property type="entry name" value="Flavin_Rdtase-like_dom"/>
</dbReference>
<dbReference type="PANTHER" id="PTHR30466">
    <property type="entry name" value="FLAVIN REDUCTASE"/>
    <property type="match status" value="1"/>
</dbReference>
<dbReference type="SMART" id="SM00903">
    <property type="entry name" value="Flavin_Reduct"/>
    <property type="match status" value="1"/>
</dbReference>
<dbReference type="EC" id="1.-.-.-" evidence="4"/>
<dbReference type="EMBL" id="JAVBIK010000001">
    <property type="protein sequence ID" value="MDT7517909.1"/>
    <property type="molecule type" value="Genomic_DNA"/>
</dbReference>
<comment type="caution">
    <text evidence="4">The sequence shown here is derived from an EMBL/GenBank/DDBJ whole genome shotgun (WGS) entry which is preliminary data.</text>
</comment>
<evidence type="ECO:0000256" key="1">
    <source>
        <dbReference type="ARBA" id="ARBA00008898"/>
    </source>
</evidence>
<sequence>MRHLPESMPACSKAVPLSDPADFRKALSCFATGVTVVTARWESGDWGMTCNSFASVSLEPRLVLWSIRKAASSLEAFTRSGGFTVNVLSHEQEATARQFATGDMNSRFAGVPVERQSSERLCLTDAMAWFDCSLHQLVDAGDHYILIGQVQEFGWRDTAALGFWRSQFGQFQTNTP</sequence>
<dbReference type="Pfam" id="PF01613">
    <property type="entry name" value="Flavin_Reduct"/>
    <property type="match status" value="1"/>
</dbReference>
<dbReference type="RefSeq" id="WP_313873706.1">
    <property type="nucleotide sequence ID" value="NZ_JAVBIK010000001.1"/>
</dbReference>
<organism evidence="4 5">
    <name type="scientific">Rhodoferax potami</name>
    <dbReference type="NCBI Taxonomy" id="3068338"/>
    <lineage>
        <taxon>Bacteria</taxon>
        <taxon>Pseudomonadati</taxon>
        <taxon>Pseudomonadota</taxon>
        <taxon>Betaproteobacteria</taxon>
        <taxon>Burkholderiales</taxon>
        <taxon>Comamonadaceae</taxon>
        <taxon>Rhodoferax</taxon>
    </lineage>
</organism>
<dbReference type="SUPFAM" id="SSF50475">
    <property type="entry name" value="FMN-binding split barrel"/>
    <property type="match status" value="1"/>
</dbReference>
<dbReference type="InterPro" id="IPR012349">
    <property type="entry name" value="Split_barrel_FMN-bd"/>
</dbReference>
<evidence type="ECO:0000259" key="3">
    <source>
        <dbReference type="SMART" id="SM00903"/>
    </source>
</evidence>
<name>A0ABU3KJG1_9BURK</name>
<proteinExistence type="inferred from homology"/>
<dbReference type="InterPro" id="IPR050268">
    <property type="entry name" value="NADH-dep_flavin_reductase"/>
</dbReference>
<evidence type="ECO:0000313" key="5">
    <source>
        <dbReference type="Proteomes" id="UP001321700"/>
    </source>
</evidence>
<protein>
    <submittedName>
        <fullName evidence="4">Flavin reductase family protein</fullName>
        <ecNumber evidence="4">1.-.-.-</ecNumber>
    </submittedName>
</protein>
<accession>A0ABU3KJG1</accession>
<keyword evidence="2 4" id="KW-0560">Oxidoreductase</keyword>
<gene>
    <name evidence="4" type="ORF">RAE19_04005</name>
</gene>
<reference evidence="4 5" key="1">
    <citation type="submission" date="2023-08" db="EMBL/GenBank/DDBJ databases">
        <title>Rhodoferax potami sp. nov. and Rhodoferax mekongensis sp. nov., isolated from the Mekong River in Thailand.</title>
        <authorList>
            <person name="Kitikhun S."/>
            <person name="Charoenyingcharoen P."/>
            <person name="Siriarchawattana P."/>
            <person name="Likhitrattanapisal S."/>
            <person name="Nilsakha T."/>
            <person name="Chanpet A."/>
            <person name="Rattanawaree P."/>
            <person name="Ingsriswang S."/>
        </authorList>
    </citation>
    <scope>NUCLEOTIDE SEQUENCE [LARGE SCALE GENOMIC DNA]</scope>
    <source>
        <strain evidence="4 5">TBRC 17660</strain>
    </source>
</reference>
<dbReference type="Proteomes" id="UP001321700">
    <property type="component" value="Unassembled WGS sequence"/>
</dbReference>
<comment type="similarity">
    <text evidence="1">Belongs to the non-flavoprotein flavin reductase family.</text>
</comment>